<accession>A0A1J5TXT4</accession>
<evidence type="ECO:0000313" key="3">
    <source>
        <dbReference type="EMBL" id="OIR25616.1"/>
    </source>
</evidence>
<proteinExistence type="predicted"/>
<name>A0A1J5TXT4_9GAMM</name>
<evidence type="ECO:0000313" key="4">
    <source>
        <dbReference type="Proteomes" id="UP000182798"/>
    </source>
</evidence>
<dbReference type="Proteomes" id="UP000182798">
    <property type="component" value="Unassembled WGS sequence"/>
</dbReference>
<dbReference type="AlphaFoldDB" id="A0A1J5TXT4"/>
<dbReference type="GO" id="GO:0003824">
    <property type="term" value="F:catalytic activity"/>
    <property type="evidence" value="ECO:0007669"/>
    <property type="project" value="InterPro"/>
</dbReference>
<dbReference type="SUPFAM" id="SSF51621">
    <property type="entry name" value="Phosphoenolpyruvate/pyruvate domain"/>
    <property type="match status" value="1"/>
</dbReference>
<dbReference type="InterPro" id="IPR005000">
    <property type="entry name" value="Aldolase/citrate-lyase_domain"/>
</dbReference>
<dbReference type="Gene3D" id="3.20.20.60">
    <property type="entry name" value="Phosphoenolpyruvate-binding domains"/>
    <property type="match status" value="2"/>
</dbReference>
<protein>
    <recommendedName>
        <fullName evidence="2">HpcH/HpaI aldolase/citrate lyase domain-containing protein</fullName>
    </recommendedName>
</protein>
<keyword evidence="1" id="KW-0479">Metal-binding</keyword>
<feature type="domain" description="HpcH/HpaI aldolase/citrate lyase" evidence="2">
    <location>
        <begin position="7"/>
        <end position="153"/>
    </location>
</feature>
<dbReference type="InterPro" id="IPR015813">
    <property type="entry name" value="Pyrv/PenolPyrv_kinase-like_dom"/>
</dbReference>
<dbReference type="Pfam" id="PF03328">
    <property type="entry name" value="HpcH_HpaI"/>
    <property type="match status" value="1"/>
</dbReference>
<dbReference type="EMBL" id="MIQH01000125">
    <property type="protein sequence ID" value="OIR25616.1"/>
    <property type="molecule type" value="Genomic_DNA"/>
</dbReference>
<dbReference type="RefSeq" id="WP_071563324.1">
    <property type="nucleotide sequence ID" value="NZ_MIQH01000125.1"/>
</dbReference>
<dbReference type="InterPro" id="IPR040442">
    <property type="entry name" value="Pyrv_kinase-like_dom_sf"/>
</dbReference>
<organism evidence="3 4">
    <name type="scientific">Bathymodiolus thermophilus thioautotrophic gill symbiont</name>
    <dbReference type="NCBI Taxonomy" id="2360"/>
    <lineage>
        <taxon>Bacteria</taxon>
        <taxon>Pseudomonadati</taxon>
        <taxon>Pseudomonadota</taxon>
        <taxon>Gammaproteobacteria</taxon>
        <taxon>sulfur-oxidizing symbionts</taxon>
    </lineage>
</organism>
<dbReference type="OrthoDB" id="278846at2"/>
<sequence>MKFMLITNNPKLASYAKKCGVGRIFIDLEVNGKQKRQGHLDTLISQHLMSDIPVVKKSINDLELLVRLNPLHNNTQSEVDQAIELGSDLLMLPMFYSANELHEFSRIVDGRVGIIPLVETHNAMLDMHNIVKVSGLSEIYIGLNDLHLDMGLKFMFEPLENGIIDKVVEVIRPTNIPFGFGGIARVGEGVIPGELVLAEHIRLGSSSVILSRTFHRSGNDMRGFAENINLKLELDKLFLKIDGLKCRSSEKIERDRLNMQVSIRQVIKKKL</sequence>
<evidence type="ECO:0000256" key="1">
    <source>
        <dbReference type="ARBA" id="ARBA00022723"/>
    </source>
</evidence>
<gene>
    <name evidence="3" type="ORF">BGC33_07280</name>
</gene>
<comment type="caution">
    <text evidence="3">The sequence shown here is derived from an EMBL/GenBank/DDBJ whole genome shotgun (WGS) entry which is preliminary data.</text>
</comment>
<evidence type="ECO:0000259" key="2">
    <source>
        <dbReference type="Pfam" id="PF03328"/>
    </source>
</evidence>
<reference evidence="4" key="1">
    <citation type="submission" date="2016-09" db="EMBL/GenBank/DDBJ databases">
        <title>Genome Sequence of Bathymodiolus thermophilus sulfur-oxidizing gill endosymbiont.</title>
        <authorList>
            <person name="Ponnudurai R."/>
            <person name="Kleiner M."/>
            <person name="Sayavedra L."/>
            <person name="Thuermer A."/>
            <person name="Felbeck H."/>
            <person name="Schlueter R."/>
            <person name="Schweder T."/>
            <person name="Markert S."/>
        </authorList>
    </citation>
    <scope>NUCLEOTIDE SEQUENCE [LARGE SCALE GENOMIC DNA]</scope>
    <source>
        <strain evidence="4">BAT/CrabSpa'14</strain>
    </source>
</reference>
<dbReference type="GO" id="GO:0046872">
    <property type="term" value="F:metal ion binding"/>
    <property type="evidence" value="ECO:0007669"/>
    <property type="project" value="UniProtKB-KW"/>
</dbReference>